<reference evidence="1 2" key="1">
    <citation type="submission" date="2017-07" db="EMBL/GenBank/DDBJ databases">
        <title>Paenibacillus herberti R33 genome sequencing and assembly.</title>
        <authorList>
            <person name="Su W."/>
        </authorList>
    </citation>
    <scope>NUCLEOTIDE SEQUENCE [LARGE SCALE GENOMIC DNA]</scope>
    <source>
        <strain evidence="1 2">R33</strain>
    </source>
</reference>
<dbReference type="AlphaFoldDB" id="A0A229P581"/>
<dbReference type="InterPro" id="IPR038277">
    <property type="entry name" value="UreF_sf"/>
</dbReference>
<name>A0A229P581_9BACL</name>
<dbReference type="Pfam" id="PF01730">
    <property type="entry name" value="UreF"/>
    <property type="match status" value="1"/>
</dbReference>
<proteinExistence type="predicted"/>
<protein>
    <submittedName>
        <fullName evidence="1">Uncharacterized protein</fullName>
    </submittedName>
</protein>
<dbReference type="RefSeq" id="WP_089524500.1">
    <property type="nucleotide sequence ID" value="NZ_NMUQ01000001.1"/>
</dbReference>
<evidence type="ECO:0000313" key="1">
    <source>
        <dbReference type="EMBL" id="OXM17423.1"/>
    </source>
</evidence>
<dbReference type="EMBL" id="NMUQ01000001">
    <property type="protein sequence ID" value="OXM17423.1"/>
    <property type="molecule type" value="Genomic_DNA"/>
</dbReference>
<evidence type="ECO:0000313" key="2">
    <source>
        <dbReference type="Proteomes" id="UP000215145"/>
    </source>
</evidence>
<keyword evidence="2" id="KW-1185">Reference proteome</keyword>
<comment type="caution">
    <text evidence="1">The sequence shown here is derived from an EMBL/GenBank/DDBJ whole genome shotgun (WGS) entry which is preliminary data.</text>
</comment>
<dbReference type="OrthoDB" id="9798772at2"/>
<dbReference type="Proteomes" id="UP000215145">
    <property type="component" value="Unassembled WGS sequence"/>
</dbReference>
<gene>
    <name evidence="1" type="ORF">CGZ75_01545</name>
</gene>
<dbReference type="GO" id="GO:0016151">
    <property type="term" value="F:nickel cation binding"/>
    <property type="evidence" value="ECO:0007669"/>
    <property type="project" value="InterPro"/>
</dbReference>
<dbReference type="InterPro" id="IPR002639">
    <property type="entry name" value="UreF"/>
</dbReference>
<sequence>MYGYLSNAVTYALRLIVIGQTEAQRLLARLSAETDDAQLPCRCSP</sequence>
<organism evidence="1 2">
    <name type="scientific">Paenibacillus herberti</name>
    <dbReference type="NCBI Taxonomy" id="1619309"/>
    <lineage>
        <taxon>Bacteria</taxon>
        <taxon>Bacillati</taxon>
        <taxon>Bacillota</taxon>
        <taxon>Bacilli</taxon>
        <taxon>Bacillales</taxon>
        <taxon>Paenibacillaceae</taxon>
        <taxon>Paenibacillus</taxon>
    </lineage>
</organism>
<dbReference type="Gene3D" id="1.10.4190.10">
    <property type="entry name" value="Urease accessory protein UreF"/>
    <property type="match status" value="1"/>
</dbReference>
<accession>A0A229P581</accession>